<dbReference type="PROSITE" id="PS50801">
    <property type="entry name" value="STAS"/>
    <property type="match status" value="1"/>
</dbReference>
<dbReference type="Pfam" id="PF13466">
    <property type="entry name" value="STAS_2"/>
    <property type="match status" value="1"/>
</dbReference>
<evidence type="ECO:0000313" key="3">
    <source>
        <dbReference type="Proteomes" id="UP000619244"/>
    </source>
</evidence>
<organism evidence="2 3">
    <name type="scientific">Streptomyces minutiscleroticus</name>
    <dbReference type="NCBI Taxonomy" id="68238"/>
    <lineage>
        <taxon>Bacteria</taxon>
        <taxon>Bacillati</taxon>
        <taxon>Actinomycetota</taxon>
        <taxon>Actinomycetes</taxon>
        <taxon>Kitasatosporales</taxon>
        <taxon>Streptomycetaceae</taxon>
        <taxon>Streptomyces</taxon>
    </lineage>
</organism>
<name>A0A918U2T0_9ACTN</name>
<dbReference type="InterPro" id="IPR052746">
    <property type="entry name" value="MlaB_ABC_Transporter"/>
</dbReference>
<dbReference type="AlphaFoldDB" id="A0A918U2T0"/>
<reference evidence="2" key="2">
    <citation type="submission" date="2020-09" db="EMBL/GenBank/DDBJ databases">
        <authorList>
            <person name="Sun Q."/>
            <person name="Ohkuma M."/>
        </authorList>
    </citation>
    <scope>NUCLEOTIDE SEQUENCE</scope>
    <source>
        <strain evidence="2">JCM 4790</strain>
    </source>
</reference>
<dbReference type="RefSeq" id="WP_190192034.1">
    <property type="nucleotide sequence ID" value="NZ_BMVU01000022.1"/>
</dbReference>
<dbReference type="InterPro" id="IPR036513">
    <property type="entry name" value="STAS_dom_sf"/>
</dbReference>
<evidence type="ECO:0000259" key="1">
    <source>
        <dbReference type="PROSITE" id="PS50801"/>
    </source>
</evidence>
<comment type="caution">
    <text evidence="2">The sequence shown here is derived from an EMBL/GenBank/DDBJ whole genome shotgun (WGS) entry which is preliminary data.</text>
</comment>
<dbReference type="PANTHER" id="PTHR35849">
    <property type="entry name" value="BLR2341 PROTEIN"/>
    <property type="match status" value="1"/>
</dbReference>
<dbReference type="InterPro" id="IPR002645">
    <property type="entry name" value="STAS_dom"/>
</dbReference>
<dbReference type="SUPFAM" id="SSF52091">
    <property type="entry name" value="SpoIIaa-like"/>
    <property type="match status" value="1"/>
</dbReference>
<keyword evidence="3" id="KW-1185">Reference proteome</keyword>
<dbReference type="Gene3D" id="3.30.750.24">
    <property type="entry name" value="STAS domain"/>
    <property type="match status" value="1"/>
</dbReference>
<protein>
    <recommendedName>
        <fullName evidence="1">STAS domain-containing protein</fullName>
    </recommendedName>
</protein>
<dbReference type="InterPro" id="IPR058548">
    <property type="entry name" value="MlaB-like_STAS"/>
</dbReference>
<dbReference type="Proteomes" id="UP000619244">
    <property type="component" value="Unassembled WGS sequence"/>
</dbReference>
<dbReference type="EMBL" id="BMVU01000022">
    <property type="protein sequence ID" value="GGX85399.1"/>
    <property type="molecule type" value="Genomic_DNA"/>
</dbReference>
<accession>A0A918U2T0</accession>
<proteinExistence type="predicted"/>
<sequence length="133" mass="14058">MSWGEAAVPEQVCAARPAGPVDLAADLPYPLTADCRPDGDRTAVVLRGEIDRQAQEAVGRSLHDALRRSRRGVDLDLGGISFIDCSGLNVLLDLRRRALRDGKTVVVRTAGPAVVRLLSLAGALTLFGQDAGT</sequence>
<evidence type="ECO:0000313" key="2">
    <source>
        <dbReference type="EMBL" id="GGX85399.1"/>
    </source>
</evidence>
<feature type="domain" description="STAS" evidence="1">
    <location>
        <begin position="44"/>
        <end position="133"/>
    </location>
</feature>
<dbReference type="PANTHER" id="PTHR35849:SF2">
    <property type="entry name" value="BLR2341 PROTEIN"/>
    <property type="match status" value="1"/>
</dbReference>
<dbReference type="CDD" id="cd07043">
    <property type="entry name" value="STAS_anti-anti-sigma_factors"/>
    <property type="match status" value="1"/>
</dbReference>
<gene>
    <name evidence="2" type="ORF">GCM10010358_44420</name>
</gene>
<reference evidence="2" key="1">
    <citation type="journal article" date="2014" name="Int. J. Syst. Evol. Microbiol.">
        <title>Complete genome sequence of Corynebacterium casei LMG S-19264T (=DSM 44701T), isolated from a smear-ripened cheese.</title>
        <authorList>
            <consortium name="US DOE Joint Genome Institute (JGI-PGF)"/>
            <person name="Walter F."/>
            <person name="Albersmeier A."/>
            <person name="Kalinowski J."/>
            <person name="Ruckert C."/>
        </authorList>
    </citation>
    <scope>NUCLEOTIDE SEQUENCE</scope>
    <source>
        <strain evidence="2">JCM 4790</strain>
    </source>
</reference>